<dbReference type="InterPro" id="IPR011032">
    <property type="entry name" value="GroES-like_sf"/>
</dbReference>
<dbReference type="SUPFAM" id="SSF51735">
    <property type="entry name" value="NAD(P)-binding Rossmann-fold domains"/>
    <property type="match status" value="1"/>
</dbReference>
<dbReference type="Proteomes" id="UP000609879">
    <property type="component" value="Unassembled WGS sequence"/>
</dbReference>
<dbReference type="InterPro" id="IPR013149">
    <property type="entry name" value="ADH-like_C"/>
</dbReference>
<reference evidence="2 3" key="1">
    <citation type="submission" date="2021-01" db="EMBL/GenBank/DDBJ databases">
        <title>Whole genome shotgun sequence of Actinoplanes deccanensis NBRC 13994.</title>
        <authorList>
            <person name="Komaki H."/>
            <person name="Tamura T."/>
        </authorList>
    </citation>
    <scope>NUCLEOTIDE SEQUENCE [LARGE SCALE GENOMIC DNA]</scope>
    <source>
        <strain evidence="2 3">NBRC 13994</strain>
    </source>
</reference>
<organism evidence="2 3">
    <name type="scientific">Paractinoplanes deccanensis</name>
    <dbReference type="NCBI Taxonomy" id="113561"/>
    <lineage>
        <taxon>Bacteria</taxon>
        <taxon>Bacillati</taxon>
        <taxon>Actinomycetota</taxon>
        <taxon>Actinomycetes</taxon>
        <taxon>Micromonosporales</taxon>
        <taxon>Micromonosporaceae</taxon>
        <taxon>Paractinoplanes</taxon>
    </lineage>
</organism>
<dbReference type="SUPFAM" id="SSF50129">
    <property type="entry name" value="GroES-like"/>
    <property type="match status" value="1"/>
</dbReference>
<accession>A0ABQ3YIM3</accession>
<feature type="domain" description="Alcohol dehydrogenase-like C-terminal" evidence="1">
    <location>
        <begin position="146"/>
        <end position="258"/>
    </location>
</feature>
<dbReference type="PANTHER" id="PTHR43677:SF11">
    <property type="entry name" value="ZINC-CONTAINING ALCOHOL DEHYDROGENASE"/>
    <property type="match status" value="1"/>
</dbReference>
<dbReference type="EMBL" id="BOMI01000178">
    <property type="protein sequence ID" value="GID79856.1"/>
    <property type="molecule type" value="Genomic_DNA"/>
</dbReference>
<dbReference type="RefSeq" id="WP_203776488.1">
    <property type="nucleotide sequence ID" value="NZ_BAAABO010000055.1"/>
</dbReference>
<dbReference type="Pfam" id="PF00107">
    <property type="entry name" value="ADH_zinc_N"/>
    <property type="match status" value="1"/>
</dbReference>
<gene>
    <name evidence="2" type="ORF">Ade02nite_84970</name>
</gene>
<dbReference type="InterPro" id="IPR051397">
    <property type="entry name" value="Zn-ADH-like_protein"/>
</dbReference>
<name>A0ABQ3YIM3_9ACTN</name>
<dbReference type="Gene3D" id="3.40.50.720">
    <property type="entry name" value="NAD(P)-binding Rossmann-like Domain"/>
    <property type="match status" value="1"/>
</dbReference>
<comment type="caution">
    <text evidence="2">The sequence shown here is derived from an EMBL/GenBank/DDBJ whole genome shotgun (WGS) entry which is preliminary data.</text>
</comment>
<evidence type="ECO:0000259" key="1">
    <source>
        <dbReference type="Pfam" id="PF00107"/>
    </source>
</evidence>
<keyword evidence="3" id="KW-1185">Reference proteome</keyword>
<sequence>MHAAVLSEIGAPPAYRTHAEPVAANDGEMVVEVLAAALHHLTRAKATGAHYSSTGALPLVPGADAVVRDPAGRLRYAALDDTKLGTFADRTVIDVRRSVVLPDGVDPVRIAAAMNPGMSSWIALRRRVAFTPGQRVLVIGATGNAGRMAVQIAKLFGAAHVIAAGRDAKRLAALPALGADETCTFDRIDRAADVDVVLDFVWGAPAADAMIPMLTARADRSAPLTWIQIGSMAGATAPIPSVALRSSRLQIVGSGIGSVPARDIIEELPGLAAAVAEGAIDVRARAVPLAEVARAWTADTDERIVLVP</sequence>
<dbReference type="Gene3D" id="3.90.180.10">
    <property type="entry name" value="Medium-chain alcohol dehydrogenases, catalytic domain"/>
    <property type="match status" value="2"/>
</dbReference>
<protein>
    <submittedName>
        <fullName evidence="2">NADPH:quinone reductase</fullName>
    </submittedName>
</protein>
<evidence type="ECO:0000313" key="2">
    <source>
        <dbReference type="EMBL" id="GID79856.1"/>
    </source>
</evidence>
<dbReference type="PANTHER" id="PTHR43677">
    <property type="entry name" value="SHORT-CHAIN DEHYDROGENASE/REDUCTASE"/>
    <property type="match status" value="1"/>
</dbReference>
<dbReference type="InterPro" id="IPR036291">
    <property type="entry name" value="NAD(P)-bd_dom_sf"/>
</dbReference>
<evidence type="ECO:0000313" key="3">
    <source>
        <dbReference type="Proteomes" id="UP000609879"/>
    </source>
</evidence>
<proteinExistence type="predicted"/>